<reference evidence="2 3" key="1">
    <citation type="submission" date="2018-11" db="EMBL/GenBank/DDBJ databases">
        <title>Sequencing the genomes of 1000 actinobacteria strains.</title>
        <authorList>
            <person name="Klenk H.-P."/>
        </authorList>
    </citation>
    <scope>NUCLEOTIDE SEQUENCE [LARGE SCALE GENOMIC DNA]</scope>
    <source>
        <strain evidence="2 3">DSM 10546</strain>
    </source>
</reference>
<feature type="compositionally biased region" description="Low complexity" evidence="1">
    <location>
        <begin position="51"/>
        <end position="64"/>
    </location>
</feature>
<comment type="caution">
    <text evidence="2">The sequence shown here is derived from an EMBL/GenBank/DDBJ whole genome shotgun (WGS) entry which is preliminary data.</text>
</comment>
<dbReference type="AlphaFoldDB" id="A0A3N1ZYK6"/>
<dbReference type="Proteomes" id="UP000275749">
    <property type="component" value="Unassembled WGS sequence"/>
</dbReference>
<gene>
    <name evidence="2" type="ORF">EDD41_2472</name>
</gene>
<name>A0A3N1ZYK6_9ACTN</name>
<dbReference type="EMBL" id="RKHG01000001">
    <property type="protein sequence ID" value="ROR55212.1"/>
    <property type="molecule type" value="Genomic_DNA"/>
</dbReference>
<evidence type="ECO:0000313" key="2">
    <source>
        <dbReference type="EMBL" id="ROR55212.1"/>
    </source>
</evidence>
<protein>
    <submittedName>
        <fullName evidence="2">Uncharacterized protein</fullName>
    </submittedName>
</protein>
<feature type="compositionally biased region" description="Basic and acidic residues" evidence="1">
    <location>
        <begin position="66"/>
        <end position="75"/>
    </location>
</feature>
<proteinExistence type="predicted"/>
<sequence>MEYCPGTWPDGVAVLPLEDAFAEQAARLTELLGKPTTKTRRSLPPSPGCFPTAAASDSSSATPRDPAPHPDDGAEIKPRVLHYLESAQLVIMTWKDFTDRLASVLRPPRTSST</sequence>
<evidence type="ECO:0000313" key="3">
    <source>
        <dbReference type="Proteomes" id="UP000275749"/>
    </source>
</evidence>
<organism evidence="2 3">
    <name type="scientific">Luteococcus japonicus</name>
    <dbReference type="NCBI Taxonomy" id="33984"/>
    <lineage>
        <taxon>Bacteria</taxon>
        <taxon>Bacillati</taxon>
        <taxon>Actinomycetota</taxon>
        <taxon>Actinomycetes</taxon>
        <taxon>Propionibacteriales</taxon>
        <taxon>Propionibacteriaceae</taxon>
        <taxon>Luteococcus</taxon>
    </lineage>
</organism>
<feature type="region of interest" description="Disordered" evidence="1">
    <location>
        <begin position="32"/>
        <end position="75"/>
    </location>
</feature>
<accession>A0A3N1ZYK6</accession>
<evidence type="ECO:0000256" key="1">
    <source>
        <dbReference type="SAM" id="MobiDB-lite"/>
    </source>
</evidence>